<evidence type="ECO:0000256" key="12">
    <source>
        <dbReference type="ARBA" id="ARBA00034808"/>
    </source>
</evidence>
<evidence type="ECO:0000256" key="1">
    <source>
        <dbReference type="ARBA" id="ARBA00022722"/>
    </source>
</evidence>
<comment type="catalytic activity">
    <reaction evidence="11">
        <text>Couples ATP hydrolysis with the unwinding of duplex DNA by translocating in the 3'-5' direction.</text>
        <dbReference type="EC" id="5.6.2.4"/>
    </reaction>
</comment>
<keyword evidence="18" id="KW-1185">Reference proteome</keyword>
<name>A0ABV1DY52_9FIRM</name>
<keyword evidence="5 14" id="KW-0347">Helicase</keyword>
<evidence type="ECO:0000256" key="5">
    <source>
        <dbReference type="ARBA" id="ARBA00022806"/>
    </source>
</evidence>
<dbReference type="Pfam" id="PF12705">
    <property type="entry name" value="PDDEXK_1"/>
    <property type="match status" value="1"/>
</dbReference>
<dbReference type="NCBIfam" id="TIGR02785">
    <property type="entry name" value="addA_Gpos"/>
    <property type="match status" value="1"/>
</dbReference>
<evidence type="ECO:0000256" key="4">
    <source>
        <dbReference type="ARBA" id="ARBA00022801"/>
    </source>
</evidence>
<dbReference type="Proteomes" id="UP001489509">
    <property type="component" value="Unassembled WGS sequence"/>
</dbReference>
<evidence type="ECO:0000256" key="2">
    <source>
        <dbReference type="ARBA" id="ARBA00022741"/>
    </source>
</evidence>
<dbReference type="InterPro" id="IPR038726">
    <property type="entry name" value="PDDEXK_AddAB-type"/>
</dbReference>
<keyword evidence="3" id="KW-0227">DNA damage</keyword>
<dbReference type="Pfam" id="PF00580">
    <property type="entry name" value="UvrD-helicase"/>
    <property type="match status" value="1"/>
</dbReference>
<dbReference type="InterPro" id="IPR014017">
    <property type="entry name" value="DNA_helicase_UvrD-like_C"/>
</dbReference>
<dbReference type="EC" id="5.6.2.4" evidence="12"/>
<proteinExistence type="predicted"/>
<dbReference type="InterPro" id="IPR027417">
    <property type="entry name" value="P-loop_NTPase"/>
</dbReference>
<feature type="binding site" evidence="14">
    <location>
        <begin position="26"/>
        <end position="33"/>
    </location>
    <ligand>
        <name>ATP</name>
        <dbReference type="ChEBI" id="CHEBI:30616"/>
    </ligand>
</feature>
<evidence type="ECO:0000256" key="9">
    <source>
        <dbReference type="ARBA" id="ARBA00023204"/>
    </source>
</evidence>
<evidence type="ECO:0000256" key="11">
    <source>
        <dbReference type="ARBA" id="ARBA00034617"/>
    </source>
</evidence>
<evidence type="ECO:0000256" key="13">
    <source>
        <dbReference type="ARBA" id="ARBA00048988"/>
    </source>
</evidence>
<dbReference type="InterPro" id="IPR014016">
    <property type="entry name" value="UvrD-like_ATP-bd"/>
</dbReference>
<evidence type="ECO:0000256" key="14">
    <source>
        <dbReference type="PROSITE-ProRule" id="PRU00560"/>
    </source>
</evidence>
<evidence type="ECO:0000256" key="10">
    <source>
        <dbReference type="ARBA" id="ARBA00023235"/>
    </source>
</evidence>
<dbReference type="Gene3D" id="3.90.320.10">
    <property type="match status" value="1"/>
</dbReference>
<evidence type="ECO:0000313" key="17">
    <source>
        <dbReference type="EMBL" id="MEQ2439226.1"/>
    </source>
</evidence>
<keyword evidence="1" id="KW-0540">Nuclease</keyword>
<keyword evidence="7 14" id="KW-0067">ATP-binding</keyword>
<evidence type="ECO:0000256" key="3">
    <source>
        <dbReference type="ARBA" id="ARBA00022763"/>
    </source>
</evidence>
<organism evidence="17 18">
    <name type="scientific">Solibaculum intestinale</name>
    <dbReference type="NCBI Taxonomy" id="3133165"/>
    <lineage>
        <taxon>Bacteria</taxon>
        <taxon>Bacillati</taxon>
        <taxon>Bacillota</taxon>
        <taxon>Clostridia</taxon>
        <taxon>Eubacteriales</taxon>
        <taxon>Oscillospiraceae</taxon>
        <taxon>Solibaculum</taxon>
    </lineage>
</organism>
<protein>
    <recommendedName>
        <fullName evidence="12">DNA 3'-5' helicase</fullName>
        <ecNumber evidence="12">5.6.2.4</ecNumber>
    </recommendedName>
</protein>
<comment type="catalytic activity">
    <reaction evidence="13">
        <text>ATP + H2O = ADP + phosphate + H(+)</text>
        <dbReference type="Rhea" id="RHEA:13065"/>
        <dbReference type="ChEBI" id="CHEBI:15377"/>
        <dbReference type="ChEBI" id="CHEBI:15378"/>
        <dbReference type="ChEBI" id="CHEBI:30616"/>
        <dbReference type="ChEBI" id="CHEBI:43474"/>
        <dbReference type="ChEBI" id="CHEBI:456216"/>
        <dbReference type="EC" id="5.6.2.4"/>
    </reaction>
</comment>
<dbReference type="Gene3D" id="3.40.50.300">
    <property type="entry name" value="P-loop containing nucleotide triphosphate hydrolases"/>
    <property type="match status" value="4"/>
</dbReference>
<evidence type="ECO:0000256" key="8">
    <source>
        <dbReference type="ARBA" id="ARBA00023125"/>
    </source>
</evidence>
<dbReference type="GO" id="GO:0003678">
    <property type="term" value="F:DNA helicase activity"/>
    <property type="evidence" value="ECO:0007669"/>
    <property type="project" value="UniProtKB-EC"/>
</dbReference>
<keyword evidence="2 14" id="KW-0547">Nucleotide-binding</keyword>
<keyword evidence="8" id="KW-0238">DNA-binding</keyword>
<dbReference type="PROSITE" id="PS51217">
    <property type="entry name" value="UVRD_HELICASE_CTER"/>
    <property type="match status" value="1"/>
</dbReference>
<dbReference type="SUPFAM" id="SSF52540">
    <property type="entry name" value="P-loop containing nucleoside triphosphate hydrolases"/>
    <property type="match status" value="1"/>
</dbReference>
<accession>A0ABV1DY52</accession>
<evidence type="ECO:0000256" key="6">
    <source>
        <dbReference type="ARBA" id="ARBA00022839"/>
    </source>
</evidence>
<dbReference type="Pfam" id="PF13361">
    <property type="entry name" value="UvrD_C"/>
    <property type="match status" value="1"/>
</dbReference>
<evidence type="ECO:0000256" key="7">
    <source>
        <dbReference type="ARBA" id="ARBA00022840"/>
    </source>
</evidence>
<dbReference type="InterPro" id="IPR011335">
    <property type="entry name" value="Restrct_endonuc-II-like"/>
</dbReference>
<dbReference type="InterPro" id="IPR014152">
    <property type="entry name" value="AddA"/>
</dbReference>
<sequence length="1185" mass="132415">MSEGRTWTKEQEQAIKARDGTLLVSAAAGSGKTAVLVQRVIERITDPGNPCDMDRLLIVTFTRAAAAEMRERIGARLSELLLQNPADRYLQRQQLLLSQAHISTIHSFCADLARENFNRLGLSPDFKIAEESEVAVLSDQAMDETLEERYEEGSDGFLRLVELLSPKRDDRPLCDMVRRLYEFVRSHPFPDRWMKEKLALYRPDGPVGRTPWGEIVASYTRSALAHGERRLAYGLGLMQSEPESEELYAPVFSAARERLCVIQALLESRDLDKIGEALHSFAFARRKPVKKGTVLTLGPQLDAVKKEVQELVKRLCGLYEAGEAECREDLDALYPLVEALFDTVRLFSRHLDEKKAQKHMVDFGDLEHLAIRLLVKEEETGFVRTREAKELAARFEEVLVDEYQDTNEAQDLIFRAVSQEEGNLFFVGDVKQSIYRFRQAMPEIFLRRRNSLPSYQDGNYPAKITLGRNFRSREGVTDAVNFVFRQLMSEELGEMAYDEAEELRCGAVYPQSEEPDAELMVLDLSDLSKEDDRGAAQARAIGTRIRELMDGGATVFEHGRLRPMRYRDICILLRSKEGRAARYVQELSLLGIPAYTDVSGGFFGTVEISCMLSLLRVLDNPVQDVPLLSVMLSPLFGFTPDELADIRMASKGGALYHAVVAKAREDGKCREFLESLSRLRLSAAVLPAARLLNEIYEQTGYAAMVQAMPGGSQRKANLLLLTEYARKYESVGYGGLSGFLRFIDRLEQRKDDLAPAATLSGAADVVRIMSIHSSKGLEFPVCIVAGLGGQFNKSDVRAPALLHPQLGVGLKRRDALGRQFTTLPREAVALELERATLSEEMRVLYVAMTRAKERLILVTELKDPAATLQAVAANLPPSGRLESFFLRRAKGFFEWVLACALRHPDGGALRALAGREDIEPLPASSSWAMSVVTPPPLIGGEAGDAQLDLPVPDPALMDRIQTQIDWVYPFEAVNRIPAKVAASELAKSEQTGAFVAVSRPAFLSGGGLTPTEKGIALHSFMQFAEFDRAAEHPEEELSRLLLKGFLTKEQADSICMEKVRRFFKSGLYRRVKAARQVYREIRFHVGIPAGRFAGENVDVRGELVVLQGVADLVIEEENGLVVVDYKTDAARDGEQLLFRYANQLRLYAYAMEQVFHKPVKECAVYAFSLDHSFSLKEEKAKPGPL</sequence>
<keyword evidence="9" id="KW-0234">DNA repair</keyword>
<keyword evidence="6" id="KW-0269">Exonuclease</keyword>
<dbReference type="InterPro" id="IPR011604">
    <property type="entry name" value="PDDEXK-like_dom_sf"/>
</dbReference>
<dbReference type="EMBL" id="JBBMFD010000001">
    <property type="protein sequence ID" value="MEQ2439226.1"/>
    <property type="molecule type" value="Genomic_DNA"/>
</dbReference>
<dbReference type="GO" id="GO:0016787">
    <property type="term" value="F:hydrolase activity"/>
    <property type="evidence" value="ECO:0007669"/>
    <property type="project" value="UniProtKB-KW"/>
</dbReference>
<dbReference type="InterPro" id="IPR000212">
    <property type="entry name" value="DNA_helicase_UvrD/REP"/>
</dbReference>
<feature type="domain" description="UvrD-like helicase C-terminal" evidence="16">
    <location>
        <begin position="474"/>
        <end position="776"/>
    </location>
</feature>
<dbReference type="SUPFAM" id="SSF52980">
    <property type="entry name" value="Restriction endonuclease-like"/>
    <property type="match status" value="1"/>
</dbReference>
<comment type="caution">
    <text evidence="17">The sequence shown here is derived from an EMBL/GenBank/DDBJ whole genome shotgun (WGS) entry which is preliminary data.</text>
</comment>
<dbReference type="PANTHER" id="PTHR11070">
    <property type="entry name" value="UVRD / RECB / PCRA DNA HELICASE FAMILY MEMBER"/>
    <property type="match status" value="1"/>
</dbReference>
<gene>
    <name evidence="17" type="primary">addA</name>
    <name evidence="17" type="ORF">WMO26_00105</name>
</gene>
<keyword evidence="4 14" id="KW-0378">Hydrolase</keyword>
<evidence type="ECO:0000313" key="18">
    <source>
        <dbReference type="Proteomes" id="UP001489509"/>
    </source>
</evidence>
<evidence type="ECO:0000259" key="15">
    <source>
        <dbReference type="PROSITE" id="PS51198"/>
    </source>
</evidence>
<keyword evidence="10" id="KW-0413">Isomerase</keyword>
<feature type="domain" description="UvrD-like helicase ATP-binding" evidence="15">
    <location>
        <begin position="5"/>
        <end position="473"/>
    </location>
</feature>
<dbReference type="PROSITE" id="PS51198">
    <property type="entry name" value="UVRD_HELICASE_ATP_BIND"/>
    <property type="match status" value="1"/>
</dbReference>
<dbReference type="RefSeq" id="WP_349217463.1">
    <property type="nucleotide sequence ID" value="NZ_JBBMFD010000001.1"/>
</dbReference>
<reference evidence="17 18" key="1">
    <citation type="submission" date="2024-03" db="EMBL/GenBank/DDBJ databases">
        <title>Human intestinal bacterial collection.</title>
        <authorList>
            <person name="Pauvert C."/>
            <person name="Hitch T.C.A."/>
            <person name="Clavel T."/>
        </authorList>
    </citation>
    <scope>NUCLEOTIDE SEQUENCE [LARGE SCALE GENOMIC DNA]</scope>
    <source>
        <strain evidence="17 18">CLA-JM-H44</strain>
    </source>
</reference>
<evidence type="ECO:0000259" key="16">
    <source>
        <dbReference type="PROSITE" id="PS51217"/>
    </source>
</evidence>
<dbReference type="PANTHER" id="PTHR11070:SF48">
    <property type="entry name" value="ATP-DEPENDENT HELICASE_NUCLEASE SUBUNIT A"/>
    <property type="match status" value="1"/>
</dbReference>